<comment type="caution">
    <text evidence="2">The sequence shown here is derived from an EMBL/GenBank/DDBJ whole genome shotgun (WGS) entry which is preliminary data.</text>
</comment>
<accession>A0ABU5H126</accession>
<evidence type="ECO:0000313" key="3">
    <source>
        <dbReference type="Proteomes" id="UP001291309"/>
    </source>
</evidence>
<sequence length="67" mass="7235">MTDNSKLRKGYGGTSEQRQRGLQGDSFSENAPREPEELDAARGAPDNSGHVLTVHPLESDVEPEGGR</sequence>
<organism evidence="2 3">
    <name type="scientific">Hyalangium rubrum</name>
    <dbReference type="NCBI Taxonomy" id="3103134"/>
    <lineage>
        <taxon>Bacteria</taxon>
        <taxon>Pseudomonadati</taxon>
        <taxon>Myxococcota</taxon>
        <taxon>Myxococcia</taxon>
        <taxon>Myxococcales</taxon>
        <taxon>Cystobacterineae</taxon>
        <taxon>Archangiaceae</taxon>
        <taxon>Hyalangium</taxon>
    </lineage>
</organism>
<protein>
    <submittedName>
        <fullName evidence="2">Uncharacterized protein</fullName>
    </submittedName>
</protein>
<feature type="region of interest" description="Disordered" evidence="1">
    <location>
        <begin position="1"/>
        <end position="67"/>
    </location>
</feature>
<evidence type="ECO:0000256" key="1">
    <source>
        <dbReference type="SAM" id="MobiDB-lite"/>
    </source>
</evidence>
<evidence type="ECO:0000313" key="2">
    <source>
        <dbReference type="EMBL" id="MDY7225805.1"/>
    </source>
</evidence>
<dbReference type="EMBL" id="JAXIVS010000002">
    <property type="protein sequence ID" value="MDY7225805.1"/>
    <property type="molecule type" value="Genomic_DNA"/>
</dbReference>
<reference evidence="2 3" key="1">
    <citation type="submission" date="2023-12" db="EMBL/GenBank/DDBJ databases">
        <title>the genome sequence of Hyalangium sp. s54d21.</title>
        <authorList>
            <person name="Zhang X."/>
        </authorList>
    </citation>
    <scope>NUCLEOTIDE SEQUENCE [LARGE SCALE GENOMIC DNA]</scope>
    <source>
        <strain evidence="3">s54d21</strain>
    </source>
</reference>
<dbReference type="RefSeq" id="WP_321544534.1">
    <property type="nucleotide sequence ID" value="NZ_JAXIVS010000002.1"/>
</dbReference>
<keyword evidence="3" id="KW-1185">Reference proteome</keyword>
<proteinExistence type="predicted"/>
<name>A0ABU5H126_9BACT</name>
<gene>
    <name evidence="2" type="ORF">SYV04_05405</name>
</gene>
<dbReference type="Proteomes" id="UP001291309">
    <property type="component" value="Unassembled WGS sequence"/>
</dbReference>